<feature type="compositionally biased region" description="Basic and acidic residues" evidence="1">
    <location>
        <begin position="106"/>
        <end position="115"/>
    </location>
</feature>
<dbReference type="EMBL" id="JABAHY010000009">
    <property type="protein sequence ID" value="NLS10422.1"/>
    <property type="molecule type" value="Genomic_DNA"/>
</dbReference>
<proteinExistence type="predicted"/>
<dbReference type="InterPro" id="IPR048389">
    <property type="entry name" value="YciQ-like_C"/>
</dbReference>
<feature type="domain" description="Predicted membrane protein YciQ-like C-terminal" evidence="4">
    <location>
        <begin position="332"/>
        <end position="569"/>
    </location>
</feature>
<accession>A0A7X8TKE8</accession>
<protein>
    <submittedName>
        <fullName evidence="5">DUF2207 domain-containing protein</fullName>
    </submittedName>
</protein>
<keyword evidence="2" id="KW-0812">Transmembrane</keyword>
<evidence type="ECO:0000256" key="2">
    <source>
        <dbReference type="SAM" id="Phobius"/>
    </source>
</evidence>
<evidence type="ECO:0000259" key="4">
    <source>
        <dbReference type="Pfam" id="PF20990"/>
    </source>
</evidence>
<dbReference type="Proteomes" id="UP000523139">
    <property type="component" value="Unassembled WGS sequence"/>
</dbReference>
<dbReference type="Pfam" id="PF20990">
    <property type="entry name" value="DUF2207_C"/>
    <property type="match status" value="1"/>
</dbReference>
<name>A0A7X8TKE8_9MICC</name>
<feature type="region of interest" description="Disordered" evidence="1">
    <location>
        <begin position="96"/>
        <end position="127"/>
    </location>
</feature>
<dbReference type="InterPro" id="IPR018702">
    <property type="entry name" value="DUF2207"/>
</dbReference>
<feature type="domain" description="DUF2207" evidence="3">
    <location>
        <begin position="36"/>
        <end position="202"/>
    </location>
</feature>
<evidence type="ECO:0000256" key="1">
    <source>
        <dbReference type="SAM" id="MobiDB-lite"/>
    </source>
</evidence>
<organism evidence="5 6">
    <name type="scientific">Nesterenkonia sedimenti</name>
    <dbReference type="NCBI Taxonomy" id="1463632"/>
    <lineage>
        <taxon>Bacteria</taxon>
        <taxon>Bacillati</taxon>
        <taxon>Actinomycetota</taxon>
        <taxon>Actinomycetes</taxon>
        <taxon>Micrococcales</taxon>
        <taxon>Micrococcaceae</taxon>
        <taxon>Nesterenkonia</taxon>
    </lineage>
</organism>
<dbReference type="Pfam" id="PF09972">
    <property type="entry name" value="DUF2207"/>
    <property type="match status" value="1"/>
</dbReference>
<evidence type="ECO:0000313" key="5">
    <source>
        <dbReference type="EMBL" id="NLS10422.1"/>
    </source>
</evidence>
<keyword evidence="2" id="KW-0472">Membrane</keyword>
<keyword evidence="2" id="KW-1133">Transmembrane helix</keyword>
<keyword evidence="6" id="KW-1185">Reference proteome</keyword>
<evidence type="ECO:0000313" key="6">
    <source>
        <dbReference type="Proteomes" id="UP000523139"/>
    </source>
</evidence>
<evidence type="ECO:0000259" key="3">
    <source>
        <dbReference type="Pfam" id="PF09972"/>
    </source>
</evidence>
<gene>
    <name evidence="5" type="ORF">HGQ17_10555</name>
</gene>
<feature type="compositionally biased region" description="Polar residues" evidence="1">
    <location>
        <begin position="96"/>
        <end position="105"/>
    </location>
</feature>
<feature type="transmembrane region" description="Helical" evidence="2">
    <location>
        <begin position="461"/>
        <end position="482"/>
    </location>
</feature>
<comment type="caution">
    <text evidence="5">The sequence shown here is derived from an EMBL/GenBank/DDBJ whole genome shotgun (WGS) entry which is preliminary data.</text>
</comment>
<dbReference type="AlphaFoldDB" id="A0A7X8TKE8"/>
<feature type="transmembrane region" description="Helical" evidence="2">
    <location>
        <begin position="270"/>
        <end position="289"/>
    </location>
</feature>
<feature type="transmembrane region" description="Helical" evidence="2">
    <location>
        <begin position="488"/>
        <end position="507"/>
    </location>
</feature>
<sequence>MKRILWLIAGLLAAAAIWGIYQAMSKPGPGDDVLRELTVDIEVDQEGILHVTETLEWDFGEREGLGFTRELFTHMGVQGDPGAIRLYRYDDFQLSSPSGAPTQRVSTREDGEGRLYGEFGADNGTDDTRRGVQTYVLEYEIHGAMNPIRGEEGVENRDELYWNVTGSAPIDIDRVETRVTGPSEIIDAGCWEGMSLRDRSCGQTESETTEAVFISEDLRGTSEQTVMVAFEEGTAIGPEGEPRYMSATGADLVHNYLDIVLGPVTRIWRAYWQIFLAFGAAVAAVYIGVRAHRGRDWCYTQLQPGQLPPAGSAAQQPLGRLMRPPRVQPRSIPPEDLNPAEVAVLNDKARSSIRALTATLLDLAGRGLITMEPVASTEKKGQDWRLTKLPAADRANLSAPERALIHGLFWTGDTIRLSQMSDRHSAILSRYNLMLEAEINAKGLLAFDLNKGPAGAVGGKTFYLGLSLWFSGLTLGMINVWFDLHSGLGGLGWGLFLVTAAWGALSLSTKKLRSPRTARGRAYYEQVRGFRAFIQEQGRGADLSALDPHTARRGLAYAAAVGAAKDWAELAEQAHQAGTVPSRARMYVVPVHGTALSLSDAVSSFSGSVTSATVGSSGGSAAGGGGFGGGGAGGGGGGGGFGGR</sequence>
<reference evidence="5 6" key="1">
    <citation type="submission" date="2020-04" db="EMBL/GenBank/DDBJ databases">
        <title>Nesterenkonia sp. nov., isolated from marine sediment.</title>
        <authorList>
            <person name="Zhang G."/>
        </authorList>
    </citation>
    <scope>NUCLEOTIDE SEQUENCE [LARGE SCALE GENOMIC DNA]</scope>
    <source>
        <strain evidence="5 6">MY13</strain>
    </source>
</reference>
<dbReference type="RefSeq" id="WP_168887899.1">
    <property type="nucleotide sequence ID" value="NZ_JABAHY010000009.1"/>
</dbReference>